<dbReference type="PANTHER" id="PTHR43708:SF5">
    <property type="entry name" value="CONSERVED EXPRESSED OXIDOREDUCTASE (EUROFUNG)-RELATED"/>
    <property type="match status" value="1"/>
</dbReference>
<evidence type="ECO:0000256" key="2">
    <source>
        <dbReference type="ARBA" id="ARBA00023002"/>
    </source>
</evidence>
<dbReference type="RefSeq" id="WP_379139939.1">
    <property type="nucleotide sequence ID" value="NZ_JBHUEN010000006.1"/>
</dbReference>
<evidence type="ECO:0000313" key="6">
    <source>
        <dbReference type="Proteomes" id="UP001597213"/>
    </source>
</evidence>
<protein>
    <submittedName>
        <fullName evidence="5">Gfo/Idh/MocA family protein</fullName>
    </submittedName>
</protein>
<name>A0ABW4R4I7_9RHOB</name>
<evidence type="ECO:0000259" key="3">
    <source>
        <dbReference type="Pfam" id="PF01408"/>
    </source>
</evidence>
<dbReference type="SUPFAM" id="SSF51735">
    <property type="entry name" value="NAD(P)-binding Rossmann-fold domains"/>
    <property type="match status" value="1"/>
</dbReference>
<dbReference type="InterPro" id="IPR000683">
    <property type="entry name" value="Gfo/Idh/MocA-like_OxRdtase_N"/>
</dbReference>
<dbReference type="SUPFAM" id="SSF55347">
    <property type="entry name" value="Glyceraldehyde-3-phosphate dehydrogenase-like, C-terminal domain"/>
    <property type="match status" value="1"/>
</dbReference>
<accession>A0ABW4R4I7</accession>
<dbReference type="Pfam" id="PF22725">
    <property type="entry name" value="GFO_IDH_MocA_C3"/>
    <property type="match status" value="1"/>
</dbReference>
<comment type="caution">
    <text evidence="5">The sequence shown here is derived from an EMBL/GenBank/DDBJ whole genome shotgun (WGS) entry which is preliminary data.</text>
</comment>
<dbReference type="Proteomes" id="UP001597213">
    <property type="component" value="Unassembled WGS sequence"/>
</dbReference>
<sequence>MNDFPTARLAVIGLGMATKPHLEALEQLRGRVEVSGGMNRTRAKADAVAAAHGWRVFDDIEQIAGDPGTDGVILATPPDQRLEIVETLARAGKHILLEKPIERTLAAAERIVAICERHGVTLGVVFQQRMRPAGQRLRALLNEGRLGTLALVRVDVPWWRDQSYYDQPGRGSYARDGGGVLISQAIHTLDLMGSMTPPVRAVQAMTATTRLHRMEAEDFATAGLTFTGGAVGAITATTANFPGGQESITVAGTLGTAHLRGGELTVNWQDGRSESLGQAGGTGGGADPMAFPCDWHRDIIADFADAIHNGTLPAISGREALRVHRLIDAITRSAAEGRRIEMPEGD</sequence>
<comment type="similarity">
    <text evidence="1">Belongs to the Gfo/Idh/MocA family.</text>
</comment>
<evidence type="ECO:0000256" key="1">
    <source>
        <dbReference type="ARBA" id="ARBA00010928"/>
    </source>
</evidence>
<dbReference type="PANTHER" id="PTHR43708">
    <property type="entry name" value="CONSERVED EXPRESSED OXIDOREDUCTASE (EUROFUNG)"/>
    <property type="match status" value="1"/>
</dbReference>
<proteinExistence type="inferred from homology"/>
<dbReference type="EMBL" id="JBHUEN010000006">
    <property type="protein sequence ID" value="MFD1880620.1"/>
    <property type="molecule type" value="Genomic_DNA"/>
</dbReference>
<evidence type="ECO:0000259" key="4">
    <source>
        <dbReference type="Pfam" id="PF22725"/>
    </source>
</evidence>
<feature type="domain" description="GFO/IDH/MocA-like oxidoreductase" evidence="4">
    <location>
        <begin position="135"/>
        <end position="257"/>
    </location>
</feature>
<reference evidence="6" key="1">
    <citation type="journal article" date="2019" name="Int. J. Syst. Evol. Microbiol.">
        <title>The Global Catalogue of Microorganisms (GCM) 10K type strain sequencing project: providing services to taxonomists for standard genome sequencing and annotation.</title>
        <authorList>
            <consortium name="The Broad Institute Genomics Platform"/>
            <consortium name="The Broad Institute Genome Sequencing Center for Infectious Disease"/>
            <person name="Wu L."/>
            <person name="Ma J."/>
        </authorList>
    </citation>
    <scope>NUCLEOTIDE SEQUENCE [LARGE SCALE GENOMIC DNA]</scope>
    <source>
        <strain evidence="6">CCUG 56029</strain>
    </source>
</reference>
<keyword evidence="2" id="KW-0560">Oxidoreductase</keyword>
<keyword evidence="6" id="KW-1185">Reference proteome</keyword>
<dbReference type="InterPro" id="IPR051317">
    <property type="entry name" value="Gfo/Idh/MocA_oxidoreduct"/>
</dbReference>
<dbReference type="Gene3D" id="3.40.50.720">
    <property type="entry name" value="NAD(P)-binding Rossmann-like Domain"/>
    <property type="match status" value="1"/>
</dbReference>
<feature type="domain" description="Gfo/Idh/MocA-like oxidoreductase N-terminal" evidence="3">
    <location>
        <begin position="8"/>
        <end position="124"/>
    </location>
</feature>
<evidence type="ECO:0000313" key="5">
    <source>
        <dbReference type="EMBL" id="MFD1880620.1"/>
    </source>
</evidence>
<dbReference type="Pfam" id="PF01408">
    <property type="entry name" value="GFO_IDH_MocA"/>
    <property type="match status" value="1"/>
</dbReference>
<dbReference type="InterPro" id="IPR036291">
    <property type="entry name" value="NAD(P)-bd_dom_sf"/>
</dbReference>
<gene>
    <name evidence="5" type="ORF">ACFSCT_02685</name>
</gene>
<organism evidence="5 6">
    <name type="scientific">Paracoccus pacificus</name>
    <dbReference type="NCBI Taxonomy" id="1463598"/>
    <lineage>
        <taxon>Bacteria</taxon>
        <taxon>Pseudomonadati</taxon>
        <taxon>Pseudomonadota</taxon>
        <taxon>Alphaproteobacteria</taxon>
        <taxon>Rhodobacterales</taxon>
        <taxon>Paracoccaceae</taxon>
        <taxon>Paracoccus</taxon>
    </lineage>
</organism>
<dbReference type="InterPro" id="IPR055170">
    <property type="entry name" value="GFO_IDH_MocA-like_dom"/>
</dbReference>
<dbReference type="Gene3D" id="3.30.360.10">
    <property type="entry name" value="Dihydrodipicolinate Reductase, domain 2"/>
    <property type="match status" value="1"/>
</dbReference>